<evidence type="ECO:0000313" key="3">
    <source>
        <dbReference type="Proteomes" id="UP000013782"/>
    </source>
</evidence>
<dbReference type="SUPFAM" id="SSF51011">
    <property type="entry name" value="Glycosyl hydrolase domain"/>
    <property type="match status" value="1"/>
</dbReference>
<dbReference type="STRING" id="160454.RV10_GL004875"/>
<dbReference type="Pfam" id="PF00128">
    <property type="entry name" value="Alpha-amylase"/>
    <property type="match status" value="1"/>
</dbReference>
<organism evidence="2 3">
    <name type="scientific">Enterococcus pallens ATCC BAA-351</name>
    <dbReference type="NCBI Taxonomy" id="1158607"/>
    <lineage>
        <taxon>Bacteria</taxon>
        <taxon>Bacillati</taxon>
        <taxon>Bacillota</taxon>
        <taxon>Bacilli</taxon>
        <taxon>Lactobacillales</taxon>
        <taxon>Enterococcaceae</taxon>
        <taxon>Enterococcus</taxon>
    </lineage>
</organism>
<dbReference type="InterPro" id="IPR006047">
    <property type="entry name" value="GH13_cat_dom"/>
</dbReference>
<proteinExistence type="predicted"/>
<evidence type="ECO:0000313" key="2">
    <source>
        <dbReference type="EMBL" id="EOH97684.1"/>
    </source>
</evidence>
<evidence type="ECO:0000259" key="1">
    <source>
        <dbReference type="Pfam" id="PF00128"/>
    </source>
</evidence>
<reference evidence="2 3" key="1">
    <citation type="submission" date="2013-02" db="EMBL/GenBank/DDBJ databases">
        <title>The Genome Sequence of Enterococcus pallens BAA-351.</title>
        <authorList>
            <consortium name="The Broad Institute Genome Sequencing Platform"/>
            <consortium name="The Broad Institute Genome Sequencing Center for Infectious Disease"/>
            <person name="Earl A.M."/>
            <person name="Gilmore M.S."/>
            <person name="Lebreton F."/>
            <person name="Walker B."/>
            <person name="Young S.K."/>
            <person name="Zeng Q."/>
            <person name="Gargeya S."/>
            <person name="Fitzgerald M."/>
            <person name="Haas B."/>
            <person name="Abouelleil A."/>
            <person name="Alvarado L."/>
            <person name="Arachchi H.M."/>
            <person name="Berlin A.M."/>
            <person name="Chapman S.B."/>
            <person name="Dewar J."/>
            <person name="Goldberg J."/>
            <person name="Griggs A."/>
            <person name="Gujja S."/>
            <person name="Hansen M."/>
            <person name="Howarth C."/>
            <person name="Imamovic A."/>
            <person name="Larimer J."/>
            <person name="McCowan C."/>
            <person name="Murphy C."/>
            <person name="Neiman D."/>
            <person name="Pearson M."/>
            <person name="Priest M."/>
            <person name="Roberts A."/>
            <person name="Saif S."/>
            <person name="Shea T."/>
            <person name="Sisk P."/>
            <person name="Sykes S."/>
            <person name="Wortman J."/>
            <person name="Nusbaum C."/>
            <person name="Birren B."/>
        </authorList>
    </citation>
    <scope>NUCLEOTIDE SEQUENCE [LARGE SCALE GENOMIC DNA]</scope>
    <source>
        <strain evidence="2 3">ATCC BAA-351</strain>
    </source>
</reference>
<dbReference type="HOGENOM" id="CLU_006462_5_1_9"/>
<dbReference type="PANTHER" id="PTHR10357">
    <property type="entry name" value="ALPHA-AMYLASE FAMILY MEMBER"/>
    <property type="match status" value="1"/>
</dbReference>
<dbReference type="AlphaFoldDB" id="R2TBS6"/>
<dbReference type="Gene3D" id="2.60.40.1180">
    <property type="entry name" value="Golgi alpha-mannosidase II"/>
    <property type="match status" value="1"/>
</dbReference>
<sequence>MENHDIPRSVSVFGNDHPEYRILSGKALAMTFMLLQGTPFIYQGQEIGMTNAPFTAINQIDAVDSVHLYNQLLETKKSPKEAMKIVADTTRDNARTPMQWDDSEYAGFSEAKPWLLINPNKIDINVENERSNQQSLFHFYQQLIRLRKENTGLTYGEFRSIEISQDAVFCYERFDASSRFIIIVNLGETEQVIDSLEEFFNYPIMLTNYDSISTNILRSYEARLYKIM</sequence>
<dbReference type="SUPFAM" id="SSF51445">
    <property type="entry name" value="(Trans)glycosidases"/>
    <property type="match status" value="1"/>
</dbReference>
<protein>
    <recommendedName>
        <fullName evidence="1">Glycosyl hydrolase family 13 catalytic domain-containing protein</fullName>
    </recommendedName>
</protein>
<dbReference type="PANTHER" id="PTHR10357:SF179">
    <property type="entry name" value="NEUTRAL AND BASIC AMINO ACID TRANSPORT PROTEIN RBAT"/>
    <property type="match status" value="1"/>
</dbReference>
<dbReference type="EMBL" id="AJAQ01000001">
    <property type="protein sequence ID" value="EOH97684.1"/>
    <property type="molecule type" value="Genomic_DNA"/>
</dbReference>
<comment type="caution">
    <text evidence="2">The sequence shown here is derived from an EMBL/GenBank/DDBJ whole genome shotgun (WGS) entry which is preliminary data.</text>
</comment>
<dbReference type="Gene3D" id="3.20.20.80">
    <property type="entry name" value="Glycosidases"/>
    <property type="match status" value="1"/>
</dbReference>
<gene>
    <name evidence="2" type="ORF">UAU_00352</name>
</gene>
<dbReference type="Proteomes" id="UP000013782">
    <property type="component" value="Unassembled WGS sequence"/>
</dbReference>
<accession>R2TBS6</accession>
<keyword evidence="3" id="KW-1185">Reference proteome</keyword>
<dbReference type="GO" id="GO:0004556">
    <property type="term" value="F:alpha-amylase activity"/>
    <property type="evidence" value="ECO:0007669"/>
    <property type="project" value="TreeGrafter"/>
</dbReference>
<feature type="domain" description="Glycosyl hydrolase family 13 catalytic" evidence="1">
    <location>
        <begin position="1"/>
        <end position="156"/>
    </location>
</feature>
<dbReference type="GO" id="GO:0009313">
    <property type="term" value="P:oligosaccharide catabolic process"/>
    <property type="evidence" value="ECO:0007669"/>
    <property type="project" value="TreeGrafter"/>
</dbReference>
<dbReference type="PATRIC" id="fig|1158607.3.peg.353"/>
<dbReference type="InterPro" id="IPR017853">
    <property type="entry name" value="GH"/>
</dbReference>
<name>R2TBS6_9ENTE</name>
<dbReference type="InterPro" id="IPR013780">
    <property type="entry name" value="Glyco_hydro_b"/>
</dbReference>
<dbReference type="eggNOG" id="COG0366">
    <property type="taxonomic scope" value="Bacteria"/>
</dbReference>